<sequence>MSTNGTRSPRTGLVMVDSQALRLSQAIARYQTRQVVWLIEGLAARGFADLTPAHVAFVSVLDCDDNFASEVARRLNLSRQAVHKTVRELSALGYIETLENKAKRNSRIIQITEHGEELIAQARQMYAELDREMQAKLGASEIDKIIAFLDEEKEEQG</sequence>
<dbReference type="OrthoDB" id="122135at2"/>
<keyword evidence="2" id="KW-0238">DNA-binding</keyword>
<dbReference type="InterPro" id="IPR036388">
    <property type="entry name" value="WH-like_DNA-bd_sf"/>
</dbReference>
<gene>
    <name evidence="2" type="ORF">SAMN06265368_2455</name>
</gene>
<evidence type="ECO:0000313" key="3">
    <source>
        <dbReference type="Proteomes" id="UP000219439"/>
    </source>
</evidence>
<evidence type="ECO:0000313" key="2">
    <source>
        <dbReference type="EMBL" id="SNZ19371.1"/>
    </source>
</evidence>
<dbReference type="Pfam" id="PF12802">
    <property type="entry name" value="MarR_2"/>
    <property type="match status" value="1"/>
</dbReference>
<dbReference type="SMART" id="SM00347">
    <property type="entry name" value="HTH_MARR"/>
    <property type="match status" value="1"/>
</dbReference>
<dbReference type="PROSITE" id="PS50995">
    <property type="entry name" value="HTH_MARR_2"/>
    <property type="match status" value="1"/>
</dbReference>
<dbReference type="InterPro" id="IPR036390">
    <property type="entry name" value="WH_DNA-bd_sf"/>
</dbReference>
<dbReference type="PANTHER" id="PTHR33164">
    <property type="entry name" value="TRANSCRIPTIONAL REGULATOR, MARR FAMILY"/>
    <property type="match status" value="1"/>
</dbReference>
<keyword evidence="3" id="KW-1185">Reference proteome</keyword>
<accession>A0A285PHM1</accession>
<dbReference type="AlphaFoldDB" id="A0A285PHM1"/>
<protein>
    <submittedName>
        <fullName evidence="2">DNA-binding transcriptional regulator, MarR family</fullName>
    </submittedName>
</protein>
<name>A0A285PHM1_9HYPH</name>
<dbReference type="InterPro" id="IPR039422">
    <property type="entry name" value="MarR/SlyA-like"/>
</dbReference>
<dbReference type="SUPFAM" id="SSF46785">
    <property type="entry name" value="Winged helix' DNA-binding domain"/>
    <property type="match status" value="1"/>
</dbReference>
<dbReference type="GO" id="GO:0006950">
    <property type="term" value="P:response to stress"/>
    <property type="evidence" value="ECO:0007669"/>
    <property type="project" value="TreeGrafter"/>
</dbReference>
<evidence type="ECO:0000259" key="1">
    <source>
        <dbReference type="PROSITE" id="PS50995"/>
    </source>
</evidence>
<dbReference type="Proteomes" id="UP000219439">
    <property type="component" value="Unassembled WGS sequence"/>
</dbReference>
<dbReference type="Gene3D" id="1.10.10.10">
    <property type="entry name" value="Winged helix-like DNA-binding domain superfamily/Winged helix DNA-binding domain"/>
    <property type="match status" value="1"/>
</dbReference>
<reference evidence="2 3" key="1">
    <citation type="submission" date="2017-09" db="EMBL/GenBank/DDBJ databases">
        <authorList>
            <person name="Ehlers B."/>
            <person name="Leendertz F.H."/>
        </authorList>
    </citation>
    <scope>NUCLEOTIDE SEQUENCE [LARGE SCALE GENOMIC DNA]</scope>
    <source>
        <strain evidence="2 3">DSM 18289</strain>
    </source>
</reference>
<dbReference type="PANTHER" id="PTHR33164:SF43">
    <property type="entry name" value="HTH-TYPE TRANSCRIPTIONAL REPRESSOR YETL"/>
    <property type="match status" value="1"/>
</dbReference>
<dbReference type="GO" id="GO:0003677">
    <property type="term" value="F:DNA binding"/>
    <property type="evidence" value="ECO:0007669"/>
    <property type="project" value="UniProtKB-KW"/>
</dbReference>
<dbReference type="GO" id="GO:0003700">
    <property type="term" value="F:DNA-binding transcription factor activity"/>
    <property type="evidence" value="ECO:0007669"/>
    <property type="project" value="InterPro"/>
</dbReference>
<feature type="domain" description="HTH marR-type" evidence="1">
    <location>
        <begin position="17"/>
        <end position="154"/>
    </location>
</feature>
<dbReference type="EMBL" id="OBEL01000002">
    <property type="protein sequence ID" value="SNZ19371.1"/>
    <property type="molecule type" value="Genomic_DNA"/>
</dbReference>
<dbReference type="InterPro" id="IPR000835">
    <property type="entry name" value="HTH_MarR-typ"/>
</dbReference>
<dbReference type="RefSeq" id="WP_097153723.1">
    <property type="nucleotide sequence ID" value="NZ_OBEL01000002.1"/>
</dbReference>
<proteinExistence type="predicted"/>
<organism evidence="2 3">
    <name type="scientific">Cohaesibacter gelatinilyticus</name>
    <dbReference type="NCBI Taxonomy" id="372072"/>
    <lineage>
        <taxon>Bacteria</taxon>
        <taxon>Pseudomonadati</taxon>
        <taxon>Pseudomonadota</taxon>
        <taxon>Alphaproteobacteria</taxon>
        <taxon>Hyphomicrobiales</taxon>
        <taxon>Cohaesibacteraceae</taxon>
    </lineage>
</organism>